<dbReference type="SUPFAM" id="SSF55909">
    <property type="entry name" value="Pentein"/>
    <property type="match status" value="1"/>
</dbReference>
<feature type="binding site" evidence="3">
    <location>
        <position position="255"/>
    </location>
    <ligand>
        <name>substrate</name>
    </ligand>
</feature>
<dbReference type="PANTHER" id="PTHR30420:SF2">
    <property type="entry name" value="N-SUCCINYLARGININE DIHYDROLASE"/>
    <property type="match status" value="1"/>
</dbReference>
<comment type="pathway">
    <text evidence="3">Amino-acid degradation; L-arginine degradation via AST pathway; L-glutamate and succinate from L-arginine: step 2/5.</text>
</comment>
<dbReference type="Gene3D" id="3.75.10.20">
    <property type="entry name" value="Succinylarginine dihydrolase"/>
    <property type="match status" value="1"/>
</dbReference>
<organism evidence="5">
    <name type="scientific">Acidithiobacillus ferrianus</name>
    <dbReference type="NCBI Taxonomy" id="2678518"/>
    <lineage>
        <taxon>Bacteria</taxon>
        <taxon>Pseudomonadati</taxon>
        <taxon>Pseudomonadota</taxon>
        <taxon>Acidithiobacillia</taxon>
        <taxon>Acidithiobacillales</taxon>
        <taxon>Acidithiobacillaceae</taxon>
        <taxon>Acidithiobacillus</taxon>
    </lineage>
</organism>
<evidence type="ECO:0000256" key="3">
    <source>
        <dbReference type="HAMAP-Rule" id="MF_01172"/>
    </source>
</evidence>
<dbReference type="NCBIfam" id="TIGR03241">
    <property type="entry name" value="arg_catab_astB"/>
    <property type="match status" value="1"/>
</dbReference>
<dbReference type="RefSeq" id="WP_163098181.1">
    <property type="nucleotide sequence ID" value="NZ_CP127523.1"/>
</dbReference>
<dbReference type="HAMAP" id="MF_01172">
    <property type="entry name" value="AstB"/>
    <property type="match status" value="1"/>
</dbReference>
<accession>A0A845UMZ9</accession>
<dbReference type="GO" id="GO:0009015">
    <property type="term" value="F:N-succinylarginine dihydrolase activity"/>
    <property type="evidence" value="ECO:0007669"/>
    <property type="project" value="UniProtKB-UniRule"/>
</dbReference>
<dbReference type="NCBIfam" id="NF009789">
    <property type="entry name" value="PRK13281.1"/>
    <property type="match status" value="1"/>
</dbReference>
<dbReference type="GO" id="GO:0019545">
    <property type="term" value="P:L-arginine catabolic process to succinate"/>
    <property type="evidence" value="ECO:0007669"/>
    <property type="project" value="UniProtKB-UniRule"/>
</dbReference>
<sequence length="451" mass="49632">MTTPYRVELNLDGLVGPTHHYAGLSHGNLASTHNAERVANPQAAALQGLSKMRMLHDLGFAQGILPPHERPSLTTLHALGFSGSNENMLRKCAKTSPDLLSAVSSAAAMWAANAATVSSSADTADRRVHFTPANLHSTFHRSLEAATTARLLQCIFPNPEYFVHHSSLPAHSDFGDEGAANCGRLCGRPEDGGITLFVFGRSVYNPCLVQPQRYPARQTREAAEANARAHGLNPMNTWFIQQNPLAIDHGAFHNDVVAVAHENIFLCHEQAFVGQKQVQAALTSQLALQDTRLHWLEIPAKTVSLDAAIRSYLFNSQLLTRTDGSMLILVPEECTIDKTVWNTLQELASGISPIGEIATVHLDQSMRNGGGPACLRLRIPLTTEEIAHVHPGILFTPELHHRLQQWVRNHYRDRLNKDDLADPQLLAEGQQALDELTRILQLGCIYEFQKI</sequence>
<feature type="active site" evidence="3">
    <location>
        <position position="253"/>
    </location>
</feature>
<feature type="binding site" evidence="3">
    <location>
        <position position="113"/>
    </location>
    <ligand>
        <name>substrate</name>
    </ligand>
</feature>
<feature type="binding site" evidence="3">
    <location>
        <begin position="22"/>
        <end position="31"/>
    </location>
    <ligand>
        <name>substrate</name>
    </ligand>
</feature>
<comment type="similarity">
    <text evidence="3">Belongs to the succinylarginine dihydrolase family.</text>
</comment>
<protein>
    <recommendedName>
        <fullName evidence="3 4">N-succinylarginine dihydrolase</fullName>
        <ecNumber evidence="3 4">3.5.3.23</ecNumber>
    </recommendedName>
</protein>
<dbReference type="UniPathway" id="UPA00185">
    <property type="reaction ID" value="UER00280"/>
</dbReference>
<evidence type="ECO:0000256" key="1">
    <source>
        <dbReference type="ARBA" id="ARBA00022503"/>
    </source>
</evidence>
<comment type="catalytic activity">
    <reaction evidence="3">
        <text>N(2)-succinyl-L-arginine + 2 H2O + 2 H(+) = N(2)-succinyl-L-ornithine + 2 NH4(+) + CO2</text>
        <dbReference type="Rhea" id="RHEA:19533"/>
        <dbReference type="ChEBI" id="CHEBI:15377"/>
        <dbReference type="ChEBI" id="CHEBI:15378"/>
        <dbReference type="ChEBI" id="CHEBI:16526"/>
        <dbReference type="ChEBI" id="CHEBI:28938"/>
        <dbReference type="ChEBI" id="CHEBI:58241"/>
        <dbReference type="ChEBI" id="CHEBI:58514"/>
        <dbReference type="EC" id="3.5.3.23"/>
    </reaction>
</comment>
<dbReference type="GO" id="GO:0019544">
    <property type="term" value="P:L-arginine catabolic process to L-glutamate"/>
    <property type="evidence" value="ECO:0007669"/>
    <property type="project" value="UniProtKB-UniRule"/>
</dbReference>
<dbReference type="EMBL" id="WNJL01000035">
    <property type="protein sequence ID" value="NDU42958.1"/>
    <property type="molecule type" value="Genomic_DNA"/>
</dbReference>
<dbReference type="InterPro" id="IPR007079">
    <property type="entry name" value="SuccinylArg_d-Hdrlase_AstB"/>
</dbReference>
<comment type="caution">
    <text evidence="5">The sequence shown here is derived from an EMBL/GenBank/DDBJ whole genome shotgun (WGS) entry which is preliminary data.</text>
</comment>
<comment type="function">
    <text evidence="3">Catalyzes the hydrolysis of N(2)-succinylarginine into N(2)-succinylornithine, ammonia and CO(2).</text>
</comment>
<name>A0A845UMZ9_9PROT</name>
<keyword evidence="1 3" id="KW-0056">Arginine metabolism</keyword>
<evidence type="ECO:0000313" key="5">
    <source>
        <dbReference type="EMBL" id="NDU42958.1"/>
    </source>
</evidence>
<dbReference type="Pfam" id="PF04996">
    <property type="entry name" value="AstB"/>
    <property type="match status" value="1"/>
</dbReference>
<evidence type="ECO:0000256" key="2">
    <source>
        <dbReference type="ARBA" id="ARBA00022801"/>
    </source>
</evidence>
<keyword evidence="2 3" id="KW-0378">Hydrolase</keyword>
<gene>
    <name evidence="3 5" type="primary">astB</name>
    <name evidence="5" type="ORF">GL267_10020</name>
</gene>
<dbReference type="AlphaFoldDB" id="A0A845UMZ9"/>
<feature type="binding site" evidence="3">
    <location>
        <begin position="140"/>
        <end position="141"/>
    </location>
    <ligand>
        <name>substrate</name>
    </ligand>
</feature>
<feature type="binding site" evidence="3">
    <location>
        <position position="368"/>
    </location>
    <ligand>
        <name>substrate</name>
    </ligand>
</feature>
<evidence type="ECO:0000256" key="4">
    <source>
        <dbReference type="NCBIfam" id="TIGR03241"/>
    </source>
</evidence>
<reference evidence="5" key="1">
    <citation type="submission" date="2019-11" db="EMBL/GenBank/DDBJ databases">
        <title>Acidithiobacillus ferrianus sp. nov.: a facultatively anaerobic and extremely acidophilic chemolithoautotroph.</title>
        <authorList>
            <person name="Norris P.R."/>
            <person name="Falagan C."/>
            <person name="Moya-Beltran A."/>
            <person name="Castro M."/>
            <person name="Quatrini R."/>
            <person name="Johnson D.B."/>
        </authorList>
    </citation>
    <scope>NUCLEOTIDE SEQUENCE [LARGE SCALE GENOMIC DNA]</scope>
    <source>
        <strain evidence="5">MG</strain>
    </source>
</reference>
<proteinExistence type="inferred from homology"/>
<dbReference type="EC" id="3.5.3.23" evidence="3 4"/>
<feature type="active site" description="Nucleophile" evidence="3">
    <location>
        <position position="374"/>
    </location>
</feature>
<feature type="active site" evidence="3">
    <location>
        <position position="177"/>
    </location>
</feature>
<dbReference type="PANTHER" id="PTHR30420">
    <property type="entry name" value="N-SUCCINYLARGININE DIHYDROLASE"/>
    <property type="match status" value="1"/>
</dbReference>
<dbReference type="InterPro" id="IPR037031">
    <property type="entry name" value="AstB_sf"/>
</dbReference>
<feature type="binding site" evidence="3">
    <location>
        <position position="217"/>
    </location>
    <ligand>
        <name>substrate</name>
    </ligand>
</feature>
<comment type="subunit">
    <text evidence="3">Homodimer.</text>
</comment>